<accession>A0ACC1U5Z4</accession>
<dbReference type="Proteomes" id="UP001163835">
    <property type="component" value="Unassembled WGS sequence"/>
</dbReference>
<dbReference type="EMBL" id="MU795033">
    <property type="protein sequence ID" value="KAJ3812130.1"/>
    <property type="molecule type" value="Genomic_DNA"/>
</dbReference>
<proteinExistence type="predicted"/>
<gene>
    <name evidence="1" type="ORF">F5876DRAFT_75146</name>
</gene>
<reference evidence="1" key="1">
    <citation type="submission" date="2022-09" db="EMBL/GenBank/DDBJ databases">
        <title>A Global Phylogenomic Analysis of the Shiitake Genus Lentinula.</title>
        <authorList>
            <consortium name="DOE Joint Genome Institute"/>
            <person name="Sierra-Patev S."/>
            <person name="Min B."/>
            <person name="Naranjo-Ortiz M."/>
            <person name="Looney B."/>
            <person name="Konkel Z."/>
            <person name="Slot J.C."/>
            <person name="Sakamoto Y."/>
            <person name="Steenwyk J.L."/>
            <person name="Rokas A."/>
            <person name="Carro J."/>
            <person name="Camarero S."/>
            <person name="Ferreira P."/>
            <person name="Molpeceres G."/>
            <person name="Ruiz-Duenas F.J."/>
            <person name="Serrano A."/>
            <person name="Henrissat B."/>
            <person name="Drula E."/>
            <person name="Hughes K.W."/>
            <person name="Mata J.L."/>
            <person name="Ishikawa N.K."/>
            <person name="Vargas-Isla R."/>
            <person name="Ushijima S."/>
            <person name="Smith C.A."/>
            <person name="Ahrendt S."/>
            <person name="Andreopoulos W."/>
            <person name="He G."/>
            <person name="Labutti K."/>
            <person name="Lipzen A."/>
            <person name="Ng V."/>
            <person name="Riley R."/>
            <person name="Sandor L."/>
            <person name="Barry K."/>
            <person name="Martinez A.T."/>
            <person name="Xiao Y."/>
            <person name="Gibbons J.G."/>
            <person name="Terashima K."/>
            <person name="Grigoriev I.V."/>
            <person name="Hibbett D.S."/>
        </authorList>
    </citation>
    <scope>NUCLEOTIDE SEQUENCE</scope>
    <source>
        <strain evidence="1">TMI1499</strain>
    </source>
</reference>
<name>A0ACC1U5Z4_9AGAR</name>
<keyword evidence="2" id="KW-1185">Reference proteome</keyword>
<organism evidence="1 2">
    <name type="scientific">Lentinula aff. lateritia</name>
    <dbReference type="NCBI Taxonomy" id="2804960"/>
    <lineage>
        <taxon>Eukaryota</taxon>
        <taxon>Fungi</taxon>
        <taxon>Dikarya</taxon>
        <taxon>Basidiomycota</taxon>
        <taxon>Agaricomycotina</taxon>
        <taxon>Agaricomycetes</taxon>
        <taxon>Agaricomycetidae</taxon>
        <taxon>Agaricales</taxon>
        <taxon>Marasmiineae</taxon>
        <taxon>Omphalotaceae</taxon>
        <taxon>Lentinula</taxon>
    </lineage>
</organism>
<evidence type="ECO:0000313" key="2">
    <source>
        <dbReference type="Proteomes" id="UP001163835"/>
    </source>
</evidence>
<sequence>MKFSAKPLRRAAKWVRSTSDTLIAKHPTRRSKRTASATSPSSQTNSTTFQPSLCEMPADPEPFVVPDGFVKDGVQLSFPPSRDRYLPAIFSVPSHPRIPEDVHSEINRILIIPWPANNPSYNKFFFHYVKENVKIPGGPNATIPSTGWEKLFPGDIIFVRDLSGSGEPLDDIFEGAVVSPDPDSNLGKMMLNLRNQTLGTREERTQLGRTRFEKCSKRAIPVGGEGSCYSVGLSHQKPRNLAGPSAGGKVRGKISEEEQEHVEIRENLVKTAIRIGVDIFKRLLPQEYKVLENNAELHNVPRIGTDDNVCFTGVQFNVAQPQPEEDKPTCIETLFFFGGVHIDQADSNGGRTKILSAPDLPEGWEGGRFHLVEFGLYVELDGLIIANFSGLRLHGGTPPLAPTGAEIPAWAYRSVVVLYPQGPILDGRVVMNISADEDGVPMQLTPKMRNLTSQPPIAEIEYEELSPEDKVQNLAIEEITLSAREINFVDDGHIIMTPQAEADFLARAFYEFLRYHQIRSGMTAPGDFETFRHTWSIKRNDCIYYPRPWPLCPDGSGWSESLTSTGL</sequence>
<comment type="caution">
    <text evidence="1">The sequence shown here is derived from an EMBL/GenBank/DDBJ whole genome shotgun (WGS) entry which is preliminary data.</text>
</comment>
<evidence type="ECO:0000313" key="1">
    <source>
        <dbReference type="EMBL" id="KAJ3812130.1"/>
    </source>
</evidence>
<protein>
    <submittedName>
        <fullName evidence="1">Uncharacterized protein</fullName>
    </submittedName>
</protein>